<dbReference type="RefSeq" id="WP_326564763.1">
    <property type="nucleotide sequence ID" value="NZ_CP109071.1"/>
</dbReference>
<feature type="region of interest" description="Disordered" evidence="4">
    <location>
        <begin position="262"/>
        <end position="309"/>
    </location>
</feature>
<dbReference type="Gene3D" id="3.40.50.300">
    <property type="entry name" value="P-loop containing nucleotide triphosphate hydrolases"/>
    <property type="match status" value="2"/>
</dbReference>
<dbReference type="SMART" id="SM00382">
    <property type="entry name" value="AAA"/>
    <property type="match status" value="2"/>
</dbReference>
<dbReference type="CDD" id="cd03221">
    <property type="entry name" value="ABCF_EF-3"/>
    <property type="match status" value="1"/>
</dbReference>
<dbReference type="PROSITE" id="PS50893">
    <property type="entry name" value="ABC_TRANSPORTER_2"/>
    <property type="match status" value="2"/>
</dbReference>
<dbReference type="EMBL" id="CP109071">
    <property type="protein sequence ID" value="WSA35849.1"/>
    <property type="molecule type" value="Genomic_DNA"/>
</dbReference>
<gene>
    <name evidence="6" type="ORF">OIE14_28095</name>
</gene>
<keyword evidence="7" id="KW-1185">Reference proteome</keyword>
<evidence type="ECO:0000259" key="5">
    <source>
        <dbReference type="PROSITE" id="PS50893"/>
    </source>
</evidence>
<feature type="compositionally biased region" description="Basic and acidic residues" evidence="4">
    <location>
        <begin position="262"/>
        <end position="276"/>
    </location>
</feature>
<dbReference type="InterPro" id="IPR050611">
    <property type="entry name" value="ABCF"/>
</dbReference>
<name>A0ABZ1ENN0_9ACTN</name>
<dbReference type="Proteomes" id="UP001334804">
    <property type="component" value="Chromosome"/>
</dbReference>
<dbReference type="Pfam" id="PF00005">
    <property type="entry name" value="ABC_tran"/>
    <property type="match status" value="2"/>
</dbReference>
<accession>A0ABZ1ENN0</accession>
<organism evidence="6 7">
    <name type="scientific">Micromonospora peucetia</name>
    <dbReference type="NCBI Taxonomy" id="47871"/>
    <lineage>
        <taxon>Bacteria</taxon>
        <taxon>Bacillati</taxon>
        <taxon>Actinomycetota</taxon>
        <taxon>Actinomycetes</taxon>
        <taxon>Micromonosporales</taxon>
        <taxon>Micromonosporaceae</taxon>
        <taxon>Micromonospora</taxon>
    </lineage>
</organism>
<evidence type="ECO:0000313" key="7">
    <source>
        <dbReference type="Proteomes" id="UP001334804"/>
    </source>
</evidence>
<dbReference type="InterPro" id="IPR027417">
    <property type="entry name" value="P-loop_NTPase"/>
</dbReference>
<dbReference type="PANTHER" id="PTHR19211">
    <property type="entry name" value="ATP-BINDING TRANSPORT PROTEIN-RELATED"/>
    <property type="match status" value="1"/>
</dbReference>
<evidence type="ECO:0000313" key="6">
    <source>
        <dbReference type="EMBL" id="WSA35849.1"/>
    </source>
</evidence>
<proteinExistence type="predicted"/>
<dbReference type="InterPro" id="IPR032781">
    <property type="entry name" value="ABC_tran_Xtn"/>
</dbReference>
<dbReference type="PANTHER" id="PTHR19211:SF14">
    <property type="entry name" value="ATP-BINDING CASSETTE SUB-FAMILY F MEMBER 1"/>
    <property type="match status" value="1"/>
</dbReference>
<dbReference type="InterPro" id="IPR003593">
    <property type="entry name" value="AAA+_ATPase"/>
</dbReference>
<dbReference type="InterPro" id="IPR017871">
    <property type="entry name" value="ABC_transporter-like_CS"/>
</dbReference>
<evidence type="ECO:0000256" key="1">
    <source>
        <dbReference type="ARBA" id="ARBA00022737"/>
    </source>
</evidence>
<dbReference type="SUPFAM" id="SSF52540">
    <property type="entry name" value="P-loop containing nucleoside triphosphate hydrolases"/>
    <property type="match status" value="2"/>
</dbReference>
<keyword evidence="1" id="KW-0677">Repeat</keyword>
<feature type="domain" description="ABC transporter" evidence="5">
    <location>
        <begin position="13"/>
        <end position="261"/>
    </location>
</feature>
<dbReference type="PROSITE" id="PS00211">
    <property type="entry name" value="ABC_TRANSPORTER_1"/>
    <property type="match status" value="1"/>
</dbReference>
<feature type="domain" description="ABC transporter" evidence="5">
    <location>
        <begin position="335"/>
        <end position="549"/>
    </location>
</feature>
<sequence>MSLPITAGGVAHVRANGVTVVRGSRRVLNDVSVTVSARSRVAVVGENGRGKTTLLHVLAGLISPDEGTVHRVGTIGLARQELTARAGETVGTLTSEALAASLAAVAALDEASLAVAAGAPGAEDRYAAALDAATRLDAWDAERRIDVALEALGACTDRGRALSMLSVGQRYRVRLACLLGARHDVLLLDEPTNHLDADGLDFLTRRLREHDGGLAVVSHDRALLRDVADRFLDLDPTRDGTPRLYAGGYDAWQDARRRERESWEQEHEEQQAEHRRLQNAVSRARDRLSTGWRPDKGTGKHQRQSRAPGVVQALNRQQDALQAHRIDVPEPPPTLRWPDLSVRPGAPQLRAHGVAVDGRLAGPVDLTLDGGDRLLVTGSNGAGKSTLLAVLAGSLQPTDGHVWTAKEARIALITQETAEHDPGLTARDVYARQVGRLVGRGALRDGDAVPLGALGLLDSDAVSTPVGRMSQGQQRRLDLALALAGRPGLILLDEPTNHLSSALVDELTNAIRGTSAAVVVATHDRQLLRDLADWPRLEIGGRVTSHERR</sequence>
<evidence type="ECO:0000256" key="2">
    <source>
        <dbReference type="ARBA" id="ARBA00022741"/>
    </source>
</evidence>
<dbReference type="Pfam" id="PF12848">
    <property type="entry name" value="ABC_tran_Xtn"/>
    <property type="match status" value="1"/>
</dbReference>
<feature type="compositionally biased region" description="Basic and acidic residues" evidence="4">
    <location>
        <begin position="283"/>
        <end position="298"/>
    </location>
</feature>
<keyword evidence="3 6" id="KW-0067">ATP-binding</keyword>
<evidence type="ECO:0000256" key="4">
    <source>
        <dbReference type="SAM" id="MobiDB-lite"/>
    </source>
</evidence>
<reference evidence="6 7" key="1">
    <citation type="submission" date="2022-10" db="EMBL/GenBank/DDBJ databases">
        <title>The complete genomes of actinobacterial strains from the NBC collection.</title>
        <authorList>
            <person name="Joergensen T.S."/>
            <person name="Alvarez Arevalo M."/>
            <person name="Sterndorff E.B."/>
            <person name="Faurdal D."/>
            <person name="Vuksanovic O."/>
            <person name="Mourched A.-S."/>
            <person name="Charusanti P."/>
            <person name="Shaw S."/>
            <person name="Blin K."/>
            <person name="Weber T."/>
        </authorList>
    </citation>
    <scope>NUCLEOTIDE SEQUENCE [LARGE SCALE GENOMIC DNA]</scope>
    <source>
        <strain evidence="6 7">NBC 01809</strain>
    </source>
</reference>
<protein>
    <submittedName>
        <fullName evidence="6">ATP-binding cassette domain-containing protein</fullName>
    </submittedName>
</protein>
<keyword evidence="2" id="KW-0547">Nucleotide-binding</keyword>
<dbReference type="GO" id="GO:0005524">
    <property type="term" value="F:ATP binding"/>
    <property type="evidence" value="ECO:0007669"/>
    <property type="project" value="UniProtKB-KW"/>
</dbReference>
<dbReference type="InterPro" id="IPR003439">
    <property type="entry name" value="ABC_transporter-like_ATP-bd"/>
</dbReference>
<evidence type="ECO:0000256" key="3">
    <source>
        <dbReference type="ARBA" id="ARBA00022840"/>
    </source>
</evidence>